<dbReference type="InterPro" id="IPR039426">
    <property type="entry name" value="TonB-dep_rcpt-like"/>
</dbReference>
<organism evidence="13">
    <name type="scientific">Roseihalotalea indica</name>
    <dbReference type="NCBI Taxonomy" id="2867963"/>
    <lineage>
        <taxon>Bacteria</taxon>
        <taxon>Pseudomonadati</taxon>
        <taxon>Bacteroidota</taxon>
        <taxon>Cytophagia</taxon>
        <taxon>Cytophagales</taxon>
        <taxon>Catalimonadaceae</taxon>
        <taxon>Roseihalotalea</taxon>
    </lineage>
</organism>
<dbReference type="InterPro" id="IPR023997">
    <property type="entry name" value="TonB-dep_OMP_SusC/RagA_CS"/>
</dbReference>
<dbReference type="Gene3D" id="2.40.170.20">
    <property type="entry name" value="TonB-dependent receptor, beta-barrel domain"/>
    <property type="match status" value="1"/>
</dbReference>
<evidence type="ECO:0000256" key="8">
    <source>
        <dbReference type="PROSITE-ProRule" id="PRU01360"/>
    </source>
</evidence>
<dbReference type="Gene3D" id="2.60.40.1120">
    <property type="entry name" value="Carboxypeptidase-like, regulatory domain"/>
    <property type="match status" value="1"/>
</dbReference>
<feature type="signal peptide" evidence="10">
    <location>
        <begin position="1"/>
        <end position="26"/>
    </location>
</feature>
<feature type="domain" description="TonB-dependent receptor-like beta-barrel" evidence="11">
    <location>
        <begin position="549"/>
        <end position="1127"/>
    </location>
</feature>
<dbReference type="InterPro" id="IPR036942">
    <property type="entry name" value="Beta-barrel_TonB_sf"/>
</dbReference>
<evidence type="ECO:0000256" key="6">
    <source>
        <dbReference type="ARBA" id="ARBA00023136"/>
    </source>
</evidence>
<dbReference type="SUPFAM" id="SSF49464">
    <property type="entry name" value="Carboxypeptidase regulatory domain-like"/>
    <property type="match status" value="1"/>
</dbReference>
<dbReference type="GO" id="GO:0009279">
    <property type="term" value="C:cell outer membrane"/>
    <property type="evidence" value="ECO:0007669"/>
    <property type="project" value="UniProtKB-SubCell"/>
</dbReference>
<evidence type="ECO:0000256" key="3">
    <source>
        <dbReference type="ARBA" id="ARBA00022452"/>
    </source>
</evidence>
<accession>A0AA49GUP0</accession>
<keyword evidence="13" id="KW-0675">Receptor</keyword>
<dbReference type="InterPro" id="IPR023996">
    <property type="entry name" value="TonB-dep_OMP_SusC/RagA"/>
</dbReference>
<keyword evidence="10" id="KW-0732">Signal</keyword>
<reference evidence="13" key="2">
    <citation type="journal article" date="2024" name="Antonie Van Leeuwenhoek">
        <title>Roseihalotalea indica gen. nov., sp. nov., a halophilic Bacteroidetes from mesopelagic Southwest Indian Ocean with higher carbohydrate metabolic potential.</title>
        <authorList>
            <person name="Chen B."/>
            <person name="Zhang M."/>
            <person name="Lin D."/>
            <person name="Ye J."/>
            <person name="Tang K."/>
        </authorList>
    </citation>
    <scope>NUCLEOTIDE SEQUENCE</scope>
    <source>
        <strain evidence="13">TK19036</strain>
    </source>
</reference>
<dbReference type="InterPro" id="IPR012910">
    <property type="entry name" value="Plug_dom"/>
</dbReference>
<evidence type="ECO:0000256" key="1">
    <source>
        <dbReference type="ARBA" id="ARBA00004571"/>
    </source>
</evidence>
<feature type="domain" description="TonB-dependent receptor plug" evidence="12">
    <location>
        <begin position="255"/>
        <end position="375"/>
    </location>
</feature>
<dbReference type="SUPFAM" id="SSF56935">
    <property type="entry name" value="Porins"/>
    <property type="match status" value="1"/>
</dbReference>
<dbReference type="InterPro" id="IPR000531">
    <property type="entry name" value="Beta-barrel_TonB"/>
</dbReference>
<keyword evidence="7 8" id="KW-0998">Cell outer membrane</keyword>
<dbReference type="PROSITE" id="PS52016">
    <property type="entry name" value="TONB_DEPENDENT_REC_3"/>
    <property type="match status" value="1"/>
</dbReference>
<dbReference type="InterPro" id="IPR037066">
    <property type="entry name" value="Plug_dom_sf"/>
</dbReference>
<dbReference type="Pfam" id="PF13715">
    <property type="entry name" value="CarbopepD_reg_2"/>
    <property type="match status" value="1"/>
</dbReference>
<dbReference type="AlphaFoldDB" id="A0AA49GUP0"/>
<keyword evidence="3 8" id="KW-1134">Transmembrane beta strand</keyword>
<evidence type="ECO:0000256" key="9">
    <source>
        <dbReference type="RuleBase" id="RU003357"/>
    </source>
</evidence>
<evidence type="ECO:0000259" key="11">
    <source>
        <dbReference type="Pfam" id="PF00593"/>
    </source>
</evidence>
<dbReference type="Gene3D" id="2.170.130.10">
    <property type="entry name" value="TonB-dependent receptor, plug domain"/>
    <property type="match status" value="1"/>
</dbReference>
<evidence type="ECO:0000259" key="12">
    <source>
        <dbReference type="Pfam" id="PF07715"/>
    </source>
</evidence>
<evidence type="ECO:0000256" key="2">
    <source>
        <dbReference type="ARBA" id="ARBA00022448"/>
    </source>
</evidence>
<comment type="subcellular location">
    <subcellularLocation>
        <location evidence="1 8">Cell outer membrane</location>
        <topology evidence="1 8">Multi-pass membrane protein</topology>
    </subcellularLocation>
</comment>
<dbReference type="EMBL" id="CP120682">
    <property type="protein sequence ID" value="WKN39014.1"/>
    <property type="molecule type" value="Genomic_DNA"/>
</dbReference>
<keyword evidence="4 8" id="KW-0812">Transmembrane</keyword>
<keyword evidence="6 8" id="KW-0472">Membrane</keyword>
<dbReference type="Pfam" id="PF07715">
    <property type="entry name" value="Plug"/>
    <property type="match status" value="1"/>
</dbReference>
<evidence type="ECO:0000256" key="4">
    <source>
        <dbReference type="ARBA" id="ARBA00022692"/>
    </source>
</evidence>
<protein>
    <submittedName>
        <fullName evidence="13">TonB-dependent receptor</fullName>
    </submittedName>
</protein>
<feature type="chain" id="PRO_5041209806" evidence="10">
    <location>
        <begin position="27"/>
        <end position="1171"/>
    </location>
</feature>
<dbReference type="NCBIfam" id="TIGR04057">
    <property type="entry name" value="SusC_RagA_signa"/>
    <property type="match status" value="1"/>
</dbReference>
<comment type="similarity">
    <text evidence="8 9">Belongs to the TonB-dependent receptor family.</text>
</comment>
<dbReference type="Pfam" id="PF00593">
    <property type="entry name" value="TonB_dep_Rec_b-barrel"/>
    <property type="match status" value="1"/>
</dbReference>
<proteinExistence type="inferred from homology"/>
<dbReference type="InterPro" id="IPR008969">
    <property type="entry name" value="CarboxyPept-like_regulatory"/>
</dbReference>
<evidence type="ECO:0000256" key="7">
    <source>
        <dbReference type="ARBA" id="ARBA00023237"/>
    </source>
</evidence>
<sequence length="1171" mass="127668">MMNPLQIYVKLWLLTIFCSLCSQLPAQELAALPPLTGPSSHQTDNPGQDETTKSLKSVLSEIESQYDVFFSYDINTVEDKVVKAPSSDSWSDLSIDQLLTSFLKPFQLRYKKIEDGYYIIFSEKKELKRINSEKLQSTTNNRSFSQPIASLASQGIDEQADLNKTITGKVTDENSDPMPGVNILVKNSTIGTVTDVGGNYRLNAPDTTTTLVFSSIGYATEEVMLGGRTVIDLQMSPDIKALSEVVVVGYGTQEKRDVTGAIASVNSEDIQKIPVTSFDQALQGQVPGVSITQNSGAPGGNVSVRIRGIGTPGSSNEPLYVIDGFPIMNDNLGTSFYNQSNNPLAALNPNDIESIEVLKDASASAIYGSRAANGVVIITTKRGTAGQMKVNFDAYYGLQQATNLPEMLNPMEFATLANEAIINEDFPFPLNPEWSDPASLGTEGTDWLGALFRTAPMQSYNLGVSGGNQLIQGAVSLNYFNQDGIVLGSGFDRFSVRANVDLNVSERFKLGNSLTVSRTITEGVPTNDATHGLITQALARLPTLPIYNDDGSFAGTYGSPTYYSNLDNPIARAHEIENTINKSRVLGTVFAEYTILPGLNWKTNVGADMSFANGSNYLPAVLDRGLYTLQQTAELSVYSHEGLDWVIENTLTYDKSFGSHSLTGLVGYTSQKFDRNYLSSSGNTFVNETIRGLDGSLVDNRTTGGHIVESTLVSYLGRINYSYDDTYLFTASIRRDGSSTFGPDNKWGVFPSFSAGVRLSELGFMQSVSFLDDLKLRGSWGQIGNQSGLSPGSYNTSLSNSNVGHVFGQEPGVGSPGVALQQIGNPALRWETTTQTDFGIDASFFEGKMLLTADYYIKDTEDLLINVPVPATVGSPRSPAVNAGEVRNEGLELALTYRKYSGSFNYSLSGNISFYNNEVLGLGPDGEQIIYGDYKNRTYSKTAKGLPIGSMYGFVMDGIFQNEAEVEAHADQPNAEPGFFRFRDLNDDDVINDEDRTIIGNPFPDFTYGLTGNFSYKSFDLNLFIQGVQGNDVYNRIKSELYDIQGFNNAKQDLMNRWHGEGTSNTIPKLSLAGNNNPNFSPTHSWYVEDGSFVRLRNVQLGYTLPQTVAENAGLSSARVYIGAQNLFTLTKYSGIDPEVGDLNQNVLKSGYDDGNYPQARVFRLGVSLGF</sequence>
<reference evidence="13" key="1">
    <citation type="journal article" date="2023" name="Comput. Struct. Biotechnol. J.">
        <title>Discovery of a novel marine Bacteroidetes with a rich repertoire of carbohydrate-active enzymes.</title>
        <authorList>
            <person name="Chen B."/>
            <person name="Liu G."/>
            <person name="Chen Q."/>
            <person name="Wang H."/>
            <person name="Liu L."/>
            <person name="Tang K."/>
        </authorList>
    </citation>
    <scope>NUCLEOTIDE SEQUENCE</scope>
    <source>
        <strain evidence="13">TK19036</strain>
    </source>
</reference>
<dbReference type="FunFam" id="2.170.130.10:FF:000008">
    <property type="entry name" value="SusC/RagA family TonB-linked outer membrane protein"/>
    <property type="match status" value="1"/>
</dbReference>
<keyword evidence="2 8" id="KW-0813">Transport</keyword>
<name>A0AA49GUP0_9BACT</name>
<evidence type="ECO:0000256" key="10">
    <source>
        <dbReference type="SAM" id="SignalP"/>
    </source>
</evidence>
<evidence type="ECO:0000313" key="13">
    <source>
        <dbReference type="EMBL" id="WKN39014.1"/>
    </source>
</evidence>
<evidence type="ECO:0000256" key="5">
    <source>
        <dbReference type="ARBA" id="ARBA00023077"/>
    </source>
</evidence>
<keyword evidence="5 9" id="KW-0798">TonB box</keyword>
<dbReference type="NCBIfam" id="TIGR04056">
    <property type="entry name" value="OMP_RagA_SusC"/>
    <property type="match status" value="1"/>
</dbReference>
<gene>
    <name evidence="13" type="ORF">K4G66_09900</name>
</gene>